<comment type="caution">
    <text evidence="4">The sequence shown here is derived from an EMBL/GenBank/DDBJ whole genome shotgun (WGS) entry which is preliminary data.</text>
</comment>
<proteinExistence type="predicted"/>
<dbReference type="SUPFAM" id="SSF51395">
    <property type="entry name" value="FMN-linked oxidoreductases"/>
    <property type="match status" value="1"/>
</dbReference>
<dbReference type="GO" id="GO:0016491">
    <property type="term" value="F:oxidoreductase activity"/>
    <property type="evidence" value="ECO:0007669"/>
    <property type="project" value="UniProtKB-KW"/>
</dbReference>
<dbReference type="GO" id="GO:0010181">
    <property type="term" value="F:FMN binding"/>
    <property type="evidence" value="ECO:0007669"/>
    <property type="project" value="InterPro"/>
</dbReference>
<dbReference type="AlphaFoldDB" id="A0A0F9HJ29"/>
<dbReference type="PANTHER" id="PTHR43656:SF2">
    <property type="entry name" value="BINDING OXIDOREDUCTASE, PUTATIVE (AFU_ORTHOLOGUE AFUA_2G08260)-RELATED"/>
    <property type="match status" value="1"/>
</dbReference>
<evidence type="ECO:0000313" key="4">
    <source>
        <dbReference type="EMBL" id="KKL75147.1"/>
    </source>
</evidence>
<evidence type="ECO:0000256" key="1">
    <source>
        <dbReference type="ARBA" id="ARBA00022630"/>
    </source>
</evidence>
<sequence length="378" mass="40619">MVNKEVWDKTALQPLELPNQVVVHNRIWRASTWMGIANSDGTVNDTVIDTYSKIKAGLVLSGFQYVSPDGKSLPGQLSNSKPEDLNGLKRLAEIIHSTGSLAGAQLVHCGGASNPIFWGGDAALGPSDGEVPIPTGGKRKVRAMSIEKIEDVTKAYAEAAKRAVDAGFDAISVHGAHGYGLWQFFDPAVNKRPKDDPYTGTTLEGRSKAMIDAILAIKKVVDVPIFVKVNSSSSSTEPEEVGQLVKKMANAGACLVIISGSRASQNPKKVGEAYFLEKAMKIKEIVGDSKISFALVGGIRSPETIVKLLSGNGNKRAKFEAVVLCRPLISEPALIERWNREAKTGVQTPARCISCTRCFEPTYSGKGVQCMSFKDEKS</sequence>
<dbReference type="InterPro" id="IPR013785">
    <property type="entry name" value="Aldolase_TIM"/>
</dbReference>
<keyword evidence="2" id="KW-0560">Oxidoreductase</keyword>
<dbReference type="InterPro" id="IPR051799">
    <property type="entry name" value="NADH_flavin_oxidoreductase"/>
</dbReference>
<reference evidence="4" key="1">
    <citation type="journal article" date="2015" name="Nature">
        <title>Complex archaea that bridge the gap between prokaryotes and eukaryotes.</title>
        <authorList>
            <person name="Spang A."/>
            <person name="Saw J.H."/>
            <person name="Jorgensen S.L."/>
            <person name="Zaremba-Niedzwiedzka K."/>
            <person name="Martijn J."/>
            <person name="Lind A.E."/>
            <person name="van Eijk R."/>
            <person name="Schleper C."/>
            <person name="Guy L."/>
            <person name="Ettema T.J."/>
        </authorList>
    </citation>
    <scope>NUCLEOTIDE SEQUENCE</scope>
</reference>
<protein>
    <recommendedName>
        <fullName evidence="3">NADH:flavin oxidoreductase/NADH oxidase N-terminal domain-containing protein</fullName>
    </recommendedName>
</protein>
<gene>
    <name evidence="4" type="ORF">LCGC14_2057790</name>
</gene>
<dbReference type="Pfam" id="PF00724">
    <property type="entry name" value="Oxidored_FMN"/>
    <property type="match status" value="1"/>
</dbReference>
<keyword evidence="1" id="KW-0285">Flavoprotein</keyword>
<accession>A0A0F9HJ29</accession>
<feature type="domain" description="NADH:flavin oxidoreductase/NADH oxidase N-terminal" evidence="3">
    <location>
        <begin position="13"/>
        <end position="340"/>
    </location>
</feature>
<dbReference type="InterPro" id="IPR001155">
    <property type="entry name" value="OxRdtase_FMN_N"/>
</dbReference>
<evidence type="ECO:0000256" key="2">
    <source>
        <dbReference type="ARBA" id="ARBA00023002"/>
    </source>
</evidence>
<dbReference type="EMBL" id="LAZR01024433">
    <property type="protein sequence ID" value="KKL75147.1"/>
    <property type="molecule type" value="Genomic_DNA"/>
</dbReference>
<organism evidence="4">
    <name type="scientific">marine sediment metagenome</name>
    <dbReference type="NCBI Taxonomy" id="412755"/>
    <lineage>
        <taxon>unclassified sequences</taxon>
        <taxon>metagenomes</taxon>
        <taxon>ecological metagenomes</taxon>
    </lineage>
</organism>
<evidence type="ECO:0000259" key="3">
    <source>
        <dbReference type="Pfam" id="PF00724"/>
    </source>
</evidence>
<dbReference type="Gene3D" id="3.20.20.70">
    <property type="entry name" value="Aldolase class I"/>
    <property type="match status" value="1"/>
</dbReference>
<name>A0A0F9HJ29_9ZZZZ</name>
<dbReference type="PANTHER" id="PTHR43656">
    <property type="entry name" value="BINDING OXIDOREDUCTASE, PUTATIVE (AFU_ORTHOLOGUE AFUA_2G08260)-RELATED"/>
    <property type="match status" value="1"/>
</dbReference>